<evidence type="ECO:0000259" key="12">
    <source>
        <dbReference type="PROSITE" id="PS52015"/>
    </source>
</evidence>
<evidence type="ECO:0000256" key="5">
    <source>
        <dbReference type="ARBA" id="ARBA00022519"/>
    </source>
</evidence>
<evidence type="ECO:0000313" key="13">
    <source>
        <dbReference type="EMBL" id="MXP00121.1"/>
    </source>
</evidence>
<reference evidence="13 14" key="1">
    <citation type="submission" date="2019-12" db="EMBL/GenBank/DDBJ databases">
        <title>Genomic-based taxomic classification of the family Erythrobacteraceae.</title>
        <authorList>
            <person name="Xu L."/>
        </authorList>
    </citation>
    <scope>NUCLEOTIDE SEQUENCE [LARGE SCALE GENOMIC DNA]</scope>
    <source>
        <strain evidence="13 14">S36</strain>
    </source>
</reference>
<evidence type="ECO:0000256" key="2">
    <source>
        <dbReference type="ARBA" id="ARBA00006555"/>
    </source>
</evidence>
<evidence type="ECO:0000256" key="3">
    <source>
        <dbReference type="ARBA" id="ARBA00022448"/>
    </source>
</evidence>
<keyword evidence="14" id="KW-1185">Reference proteome</keyword>
<accession>A0A6I4TXY5</accession>
<dbReference type="GO" id="GO:0015031">
    <property type="term" value="P:protein transport"/>
    <property type="evidence" value="ECO:0007669"/>
    <property type="project" value="UniProtKB-KW"/>
</dbReference>
<comment type="similarity">
    <text evidence="2">Belongs to the TonB family.</text>
</comment>
<dbReference type="InterPro" id="IPR051045">
    <property type="entry name" value="TonB-dependent_transducer"/>
</dbReference>
<dbReference type="GO" id="GO:0055085">
    <property type="term" value="P:transmembrane transport"/>
    <property type="evidence" value="ECO:0007669"/>
    <property type="project" value="InterPro"/>
</dbReference>
<dbReference type="InterPro" id="IPR037682">
    <property type="entry name" value="TonB_C"/>
</dbReference>
<evidence type="ECO:0000256" key="8">
    <source>
        <dbReference type="ARBA" id="ARBA00022989"/>
    </source>
</evidence>
<name>A0A6I4TXY5_9SPHN</name>
<dbReference type="EMBL" id="WTYJ01000003">
    <property type="protein sequence ID" value="MXP00121.1"/>
    <property type="molecule type" value="Genomic_DNA"/>
</dbReference>
<feature type="domain" description="TonB C-terminal" evidence="12">
    <location>
        <begin position="133"/>
        <end position="225"/>
    </location>
</feature>
<dbReference type="PANTHER" id="PTHR33446">
    <property type="entry name" value="PROTEIN TONB-RELATED"/>
    <property type="match status" value="1"/>
</dbReference>
<sequence>MAYADQQMSGSRVVAIIIVALIHVVIGYTLVTGLAYSAAKSLVERVTTVDIDEPPPPPEDEPPPPPPEPDTAPPPPVAPPPPINVSVAPPPIQTQQTIPPPAPPAVIIPPSAPPAPPAPPPPPPPPSVPPKAASPRGNAGSWATNDDYPSGALRKEEQGTTGVRLSVGADGRVTGCDVTSSSGSKELDDTTCRLLTRRGRFNAATRDGEPVAGTWSTSIRWQIPD</sequence>
<comment type="caution">
    <text evidence="13">The sequence shown here is derived from an EMBL/GenBank/DDBJ whole genome shotgun (WGS) entry which is preliminary data.</text>
</comment>
<keyword evidence="7" id="KW-0653">Protein transport</keyword>
<feature type="region of interest" description="Disordered" evidence="10">
    <location>
        <begin position="49"/>
        <end position="188"/>
    </location>
</feature>
<keyword evidence="8 11" id="KW-1133">Transmembrane helix</keyword>
<evidence type="ECO:0000256" key="6">
    <source>
        <dbReference type="ARBA" id="ARBA00022692"/>
    </source>
</evidence>
<evidence type="ECO:0000256" key="1">
    <source>
        <dbReference type="ARBA" id="ARBA00004383"/>
    </source>
</evidence>
<dbReference type="GO" id="GO:0031992">
    <property type="term" value="F:energy transducer activity"/>
    <property type="evidence" value="ECO:0007669"/>
    <property type="project" value="TreeGrafter"/>
</dbReference>
<keyword evidence="9 11" id="KW-0472">Membrane</keyword>
<evidence type="ECO:0000256" key="7">
    <source>
        <dbReference type="ARBA" id="ARBA00022927"/>
    </source>
</evidence>
<dbReference type="Gene3D" id="3.30.1150.10">
    <property type="match status" value="1"/>
</dbReference>
<feature type="compositionally biased region" description="Pro residues" evidence="10">
    <location>
        <begin position="63"/>
        <end position="129"/>
    </location>
</feature>
<keyword evidence="4" id="KW-1003">Cell membrane</keyword>
<evidence type="ECO:0000256" key="11">
    <source>
        <dbReference type="SAM" id="Phobius"/>
    </source>
</evidence>
<keyword evidence="6 11" id="KW-0812">Transmembrane</keyword>
<dbReference type="AlphaFoldDB" id="A0A6I4TXY5"/>
<dbReference type="Proteomes" id="UP000469430">
    <property type="component" value="Unassembled WGS sequence"/>
</dbReference>
<proteinExistence type="inferred from homology"/>
<evidence type="ECO:0000256" key="9">
    <source>
        <dbReference type="ARBA" id="ARBA00023136"/>
    </source>
</evidence>
<evidence type="ECO:0000256" key="4">
    <source>
        <dbReference type="ARBA" id="ARBA00022475"/>
    </source>
</evidence>
<evidence type="ECO:0000256" key="10">
    <source>
        <dbReference type="SAM" id="MobiDB-lite"/>
    </source>
</evidence>
<comment type="subcellular location">
    <subcellularLocation>
        <location evidence="1">Cell inner membrane</location>
        <topology evidence="1">Single-pass membrane protein</topology>
        <orientation evidence="1">Periplasmic side</orientation>
    </subcellularLocation>
</comment>
<dbReference type="PROSITE" id="PS52015">
    <property type="entry name" value="TONB_CTD"/>
    <property type="match status" value="1"/>
</dbReference>
<dbReference type="PANTHER" id="PTHR33446:SF2">
    <property type="entry name" value="PROTEIN TONB"/>
    <property type="match status" value="1"/>
</dbReference>
<keyword evidence="3" id="KW-0813">Transport</keyword>
<dbReference type="SUPFAM" id="SSF74653">
    <property type="entry name" value="TolA/TonB C-terminal domain"/>
    <property type="match status" value="1"/>
</dbReference>
<dbReference type="OrthoDB" id="7585155at2"/>
<dbReference type="InterPro" id="IPR006260">
    <property type="entry name" value="TonB/TolA_C"/>
</dbReference>
<dbReference type="GO" id="GO:0098797">
    <property type="term" value="C:plasma membrane protein complex"/>
    <property type="evidence" value="ECO:0007669"/>
    <property type="project" value="TreeGrafter"/>
</dbReference>
<feature type="transmembrane region" description="Helical" evidence="11">
    <location>
        <begin position="12"/>
        <end position="36"/>
    </location>
</feature>
<protein>
    <submittedName>
        <fullName evidence="13">TonB family protein</fullName>
    </submittedName>
</protein>
<gene>
    <name evidence="13" type="ORF">GRI97_14100</name>
</gene>
<dbReference type="NCBIfam" id="TIGR01352">
    <property type="entry name" value="tonB_Cterm"/>
    <property type="match status" value="1"/>
</dbReference>
<organism evidence="13 14">
    <name type="scientific">Croceibacterium xixiisoli</name>
    <dbReference type="NCBI Taxonomy" id="1476466"/>
    <lineage>
        <taxon>Bacteria</taxon>
        <taxon>Pseudomonadati</taxon>
        <taxon>Pseudomonadota</taxon>
        <taxon>Alphaproteobacteria</taxon>
        <taxon>Sphingomonadales</taxon>
        <taxon>Erythrobacteraceae</taxon>
        <taxon>Croceibacterium</taxon>
    </lineage>
</organism>
<evidence type="ECO:0000313" key="14">
    <source>
        <dbReference type="Proteomes" id="UP000469430"/>
    </source>
</evidence>
<keyword evidence="5" id="KW-0997">Cell inner membrane</keyword>
<dbReference type="Pfam" id="PF03544">
    <property type="entry name" value="TonB_C"/>
    <property type="match status" value="1"/>
</dbReference>
<feature type="compositionally biased region" description="Acidic residues" evidence="10">
    <location>
        <begin position="50"/>
        <end position="62"/>
    </location>
</feature>